<feature type="signal peptide" evidence="1">
    <location>
        <begin position="1"/>
        <end position="21"/>
    </location>
</feature>
<dbReference type="AlphaFoldDB" id="A0ABD3MEZ3"/>
<dbReference type="EMBL" id="JALLBG020000131">
    <property type="protein sequence ID" value="KAL3762695.1"/>
    <property type="molecule type" value="Genomic_DNA"/>
</dbReference>
<name>A0ABD3MEZ3_9STRA</name>
<evidence type="ECO:0000313" key="2">
    <source>
        <dbReference type="EMBL" id="KAL3762695.1"/>
    </source>
</evidence>
<accession>A0ABD3MEZ3</accession>
<dbReference type="Proteomes" id="UP001530293">
    <property type="component" value="Unassembled WGS sequence"/>
</dbReference>
<protein>
    <submittedName>
        <fullName evidence="2">Uncharacterized protein</fullName>
    </submittedName>
</protein>
<organism evidence="2 3">
    <name type="scientific">Discostella pseudostelligera</name>
    <dbReference type="NCBI Taxonomy" id="259834"/>
    <lineage>
        <taxon>Eukaryota</taxon>
        <taxon>Sar</taxon>
        <taxon>Stramenopiles</taxon>
        <taxon>Ochrophyta</taxon>
        <taxon>Bacillariophyta</taxon>
        <taxon>Coscinodiscophyceae</taxon>
        <taxon>Thalassiosirophycidae</taxon>
        <taxon>Stephanodiscales</taxon>
        <taxon>Stephanodiscaceae</taxon>
        <taxon>Discostella</taxon>
    </lineage>
</organism>
<evidence type="ECO:0000256" key="1">
    <source>
        <dbReference type="SAM" id="SignalP"/>
    </source>
</evidence>
<keyword evidence="3" id="KW-1185">Reference proteome</keyword>
<proteinExistence type="predicted"/>
<reference evidence="2 3" key="1">
    <citation type="submission" date="2024-10" db="EMBL/GenBank/DDBJ databases">
        <title>Updated reference genomes for cyclostephanoid diatoms.</title>
        <authorList>
            <person name="Roberts W.R."/>
            <person name="Alverson A.J."/>
        </authorList>
    </citation>
    <scope>NUCLEOTIDE SEQUENCE [LARGE SCALE GENOMIC DNA]</scope>
    <source>
        <strain evidence="2 3">AJA232-27</strain>
    </source>
</reference>
<comment type="caution">
    <text evidence="2">The sequence shown here is derived from an EMBL/GenBank/DDBJ whole genome shotgun (WGS) entry which is preliminary data.</text>
</comment>
<sequence length="469" mass="51406">MISSAVAFLTFSALASSICEGFVVPAINQHHPGQLFRRSLPLPPLYYQEVDHTVAVATPPTKELVAALLGGEIVPLLGADAEVDFTTHEHHSDAVNVIVVNDDDNEYEVDTPPQPSTSLRSLSFEDDIGDFLDIARPYYALANEHAIVDDNTGETTGFFCTGRVEIPSGCENSDIPWADAVRQMAAAGTVAAMLNNPQKKRFYYPASEYHCDVRPNTGRVKEEVAKLRGSTSSTNIASDPIILVRCTHFSKRTAKCQILLEHGDATWELNIDYYVIAEPVFEKMHPAPARQGIHKSSSSTQNGTSISYESLRELNDIRSFTDVTGEWLTMEATMPPCKASECQGHFQNNPALPHSFMIIPNMDLAGKAISQFTGVSLNKSGIELLSWTALPETLHFPDSCGLKYQCKVFLSKGELGEFGSTYYVETVVKKETGESCYKATGEVVLQPKKVPRPDSKLLLPAHVESFGSV</sequence>
<gene>
    <name evidence="2" type="ORF">ACHAWU_001640</name>
</gene>
<keyword evidence="1" id="KW-0732">Signal</keyword>
<evidence type="ECO:0000313" key="3">
    <source>
        <dbReference type="Proteomes" id="UP001530293"/>
    </source>
</evidence>
<feature type="chain" id="PRO_5044811086" evidence="1">
    <location>
        <begin position="22"/>
        <end position="469"/>
    </location>
</feature>